<evidence type="ECO:0000313" key="14">
    <source>
        <dbReference type="EMBL" id="KAG5171339.1"/>
    </source>
</evidence>
<organism evidence="14">
    <name type="scientific">Psilocybe cubensis</name>
    <name type="common">Psychedelic mushroom</name>
    <name type="synonym">Stropharia cubensis</name>
    <dbReference type="NCBI Taxonomy" id="181762"/>
    <lineage>
        <taxon>Eukaryota</taxon>
        <taxon>Fungi</taxon>
        <taxon>Dikarya</taxon>
        <taxon>Basidiomycota</taxon>
        <taxon>Agaricomycotina</taxon>
        <taxon>Agaricomycetes</taxon>
        <taxon>Agaricomycetidae</taxon>
        <taxon>Agaricales</taxon>
        <taxon>Agaricineae</taxon>
        <taxon>Strophariaceae</taxon>
        <taxon>Psilocybe</taxon>
    </lineage>
</organism>
<feature type="region of interest" description="Disordered" evidence="12">
    <location>
        <begin position="1039"/>
        <end position="1058"/>
    </location>
</feature>
<sequence length="1307" mass="148570">MSTYRLVPYVEIIVPRKTGTRRRLPSPTSSVRSPSSGKQHESGSSELETFTRSPRKRRKLNTVSEDEETTASSEFLTNNPPESETIIGQQAITDEDQSEYDEAARRSPSLGAFSHGDGPAVGYYVPDHDEIVEDESPLPDETSPEDLDETNGDIPVRILDDYTIYNTATREIIHLAQLLLLDSSDTKYSASGVAKAWIDPDSEEDEVLSAEDTDENETSVERLQLSKILEFCVHNLLEGQKVLDPKIYIRTKYAWYILGIPSASYLPYFAPFWTSHRILHLFINSCLKNYRLTYEEFKENLQDIDAEEDSGPISASDILGRNLELDQDLNSDETMAYLISSLSEICLENSIKISRVPAVREIMGPEHYDFDVDISSQRSKKEKKSRPAFTSKSSNKEIEILRNRNNKTFLTATVNDIAKDFFHVAMEAIRQEDVDETASVKLPRHKGHYTDPLKIVWGDSFPGGKVFKSATVDGIVYKIGDIVMVEPDDNYKVDAAVTKSSQTVNQYGNRYWFIQIRYFFDKLEQGKKNKMLHGVWLSHGSKTILQEAAHSKSLFFLNSCDHIPVNSIFKKCDVNYLKPGYPEPPDNGAPDATDFHCMFLHDENDASFCDIPEDVLDFSNLDEGYTCFSCDEEDRRKANEEPRHYSDRVCVDGVDYHLHDFVYIQPTRDGRRLLEIGQIVTLHDSDRISINMLGRYDEYVEHQKKTADSETDLVSDERRLFMTDDIEDIALHQLDGICHILHLTDPRKIQEWISHDDHYYLNSKGDIKNLHAISKSKVAYCKACYAKEQEVIGQASRLADKNEKLIGMELFSGAGGLGIGMDLSGFVETRYAVEFSPSAAKTYARNHPNTKVYCQDTNHLLKHAITGLNSEGKRGPLKSNDEKTMCPPLPKKGEPVDFIFGGPPCQSFSRMNHSKRRDDIRSSLACNMLSYVEHYEPKYFLLENVAGFLDHKLYTKQQTASGRVEERIVQFGMIKFCFRTLIALGYQVRYRLLQAGDYGAPQSRRRVIIWGARRGEPLPQFPVPVYAFPKRAWSVKLPSGGRLEPPTRSKGKEHHNYAPLRPRTVNDAIGDLPPFDWINPHRIIASSTRDREESRRRLYDMKIPRFDAMSDSEKRYVFDALPGFPGGAKYPMPPKNRYQEWLRQGMEEDELVTGQYTTRFAPRIVEATVNVPLRPLADHRDLPGILLGAKRMRQKDAKGKIFYGRMDGNGHFKCAVTTLSPATKSQWPVHPTQKRIITVREAARSQGFPDHYVFESSNKRAGQIVADQLRQIGNAVAVPFALALGKELGKALLQTWERTEREGSVEA</sequence>
<gene>
    <name evidence="14" type="ORF">JR316_003424</name>
</gene>
<evidence type="ECO:0000256" key="10">
    <source>
        <dbReference type="RuleBase" id="RU000416"/>
    </source>
</evidence>
<evidence type="ECO:0000256" key="1">
    <source>
        <dbReference type="ARBA" id="ARBA00004123"/>
    </source>
</evidence>
<feature type="compositionally biased region" description="Acidic residues" evidence="12">
    <location>
        <begin position="133"/>
        <end position="151"/>
    </location>
</feature>
<dbReference type="GO" id="GO:0003682">
    <property type="term" value="F:chromatin binding"/>
    <property type="evidence" value="ECO:0007669"/>
    <property type="project" value="InterPro"/>
</dbReference>
<feature type="domain" description="BAH" evidence="13">
    <location>
        <begin position="654"/>
        <end position="776"/>
    </location>
</feature>
<evidence type="ECO:0000256" key="2">
    <source>
        <dbReference type="ARBA" id="ARBA00022603"/>
    </source>
</evidence>
<dbReference type="NCBIfam" id="TIGR00675">
    <property type="entry name" value="dcm"/>
    <property type="match status" value="1"/>
</dbReference>
<dbReference type="PROSITE" id="PS00094">
    <property type="entry name" value="C5_MTASE_1"/>
    <property type="match status" value="1"/>
</dbReference>
<evidence type="ECO:0000256" key="3">
    <source>
        <dbReference type="ARBA" id="ARBA00022679"/>
    </source>
</evidence>
<dbReference type="PROSITE" id="PS51038">
    <property type="entry name" value="BAH"/>
    <property type="match status" value="2"/>
</dbReference>
<feature type="region of interest" description="Disordered" evidence="12">
    <location>
        <begin position="133"/>
        <end position="152"/>
    </location>
</feature>
<dbReference type="EC" id="2.1.1.37" evidence="11"/>
<evidence type="ECO:0000256" key="12">
    <source>
        <dbReference type="SAM" id="MobiDB-lite"/>
    </source>
</evidence>
<dbReference type="Gene3D" id="2.30.30.490">
    <property type="match status" value="2"/>
</dbReference>
<evidence type="ECO:0000256" key="5">
    <source>
        <dbReference type="ARBA" id="ARBA00022737"/>
    </source>
</evidence>
<proteinExistence type="inferred from homology"/>
<dbReference type="PANTHER" id="PTHR10629">
    <property type="entry name" value="CYTOSINE-SPECIFIC METHYLTRANSFERASE"/>
    <property type="match status" value="1"/>
</dbReference>
<dbReference type="Pfam" id="PF12047">
    <property type="entry name" value="DNMT1-RFD"/>
    <property type="match status" value="1"/>
</dbReference>
<dbReference type="Pfam" id="PF00145">
    <property type="entry name" value="DNA_methylase"/>
    <property type="match status" value="2"/>
</dbReference>
<evidence type="ECO:0000256" key="8">
    <source>
        <dbReference type="PIRSR" id="PIRSR037404-1"/>
    </source>
</evidence>
<reference evidence="14" key="1">
    <citation type="submission" date="2021-02" db="EMBL/GenBank/DDBJ databases">
        <title>Psilocybe cubensis genome.</title>
        <authorList>
            <person name="Mckernan K.J."/>
            <person name="Crawford S."/>
            <person name="Trippe A."/>
            <person name="Kane L.T."/>
            <person name="Mclaughlin S."/>
        </authorList>
    </citation>
    <scope>NUCLEOTIDE SEQUENCE [LARGE SCALE GENOMIC DNA]</scope>
    <source>
        <strain evidence="14">MGC-MH-2018</strain>
    </source>
</reference>
<keyword evidence="5" id="KW-0677">Repeat</keyword>
<dbReference type="InterPro" id="IPR018117">
    <property type="entry name" value="C5_DNA_meth_AS"/>
</dbReference>
<feature type="region of interest" description="Disordered" evidence="12">
    <location>
        <begin position="14"/>
        <end position="118"/>
    </location>
</feature>
<feature type="domain" description="BAH" evidence="13">
    <location>
        <begin position="475"/>
        <end position="612"/>
    </location>
</feature>
<evidence type="ECO:0000259" key="13">
    <source>
        <dbReference type="PROSITE" id="PS51038"/>
    </source>
</evidence>
<keyword evidence="3 9" id="KW-0808">Transferase</keyword>
<keyword evidence="4 9" id="KW-0949">S-adenosyl-L-methionine</keyword>
<dbReference type="PROSITE" id="PS51679">
    <property type="entry name" value="SAM_MT_C5"/>
    <property type="match status" value="1"/>
</dbReference>
<dbReference type="InterPro" id="IPR001025">
    <property type="entry name" value="BAH_dom"/>
</dbReference>
<dbReference type="InterPro" id="IPR001525">
    <property type="entry name" value="C5_MeTfrase"/>
</dbReference>
<evidence type="ECO:0000256" key="6">
    <source>
        <dbReference type="ARBA" id="ARBA00023125"/>
    </source>
</evidence>
<dbReference type="PANTHER" id="PTHR10629:SF52">
    <property type="entry name" value="DNA (CYTOSINE-5)-METHYLTRANSFERASE 1"/>
    <property type="match status" value="1"/>
</dbReference>
<dbReference type="GO" id="GO:0006346">
    <property type="term" value="P:DNA methylation-dependent constitutive heterochromatin formation"/>
    <property type="evidence" value="ECO:0007669"/>
    <property type="project" value="InterPro"/>
</dbReference>
<keyword evidence="2 9" id="KW-0489">Methyltransferase</keyword>
<dbReference type="GO" id="GO:0005634">
    <property type="term" value="C:nucleus"/>
    <property type="evidence" value="ECO:0007669"/>
    <property type="project" value="UniProtKB-SubCell"/>
</dbReference>
<dbReference type="GO" id="GO:0003886">
    <property type="term" value="F:DNA (cytosine-5-)-methyltransferase activity"/>
    <property type="evidence" value="ECO:0007669"/>
    <property type="project" value="UniProtKB-EC"/>
</dbReference>
<dbReference type="PIRSF" id="PIRSF037404">
    <property type="entry name" value="DNMT1"/>
    <property type="match status" value="1"/>
</dbReference>
<feature type="active site" evidence="8 9">
    <location>
        <position position="905"/>
    </location>
</feature>
<evidence type="ECO:0000256" key="7">
    <source>
        <dbReference type="ARBA" id="ARBA00023242"/>
    </source>
</evidence>
<dbReference type="GO" id="GO:0003677">
    <property type="term" value="F:DNA binding"/>
    <property type="evidence" value="ECO:0007669"/>
    <property type="project" value="UniProtKB-KW"/>
</dbReference>
<comment type="subcellular location">
    <subcellularLocation>
        <location evidence="1">Nucleus</location>
    </subcellularLocation>
</comment>
<name>A0A8H7Y4X5_PSICU</name>
<comment type="caution">
    <text evidence="14">The sequence shown here is derived from an EMBL/GenBank/DDBJ whole genome shotgun (WGS) entry which is preliminary data.</text>
</comment>
<keyword evidence="7" id="KW-0539">Nucleus</keyword>
<dbReference type="EMBL" id="JAFIQS010000003">
    <property type="protein sequence ID" value="KAG5171339.1"/>
    <property type="molecule type" value="Genomic_DNA"/>
</dbReference>
<keyword evidence="6" id="KW-0238">DNA-binding</keyword>
<dbReference type="InterPro" id="IPR043151">
    <property type="entry name" value="BAH_sf"/>
</dbReference>
<dbReference type="SMART" id="SM00439">
    <property type="entry name" value="BAH"/>
    <property type="match status" value="2"/>
</dbReference>
<dbReference type="SUPFAM" id="SSF53335">
    <property type="entry name" value="S-adenosyl-L-methionine-dependent methyltransferases"/>
    <property type="match status" value="1"/>
</dbReference>
<feature type="compositionally biased region" description="Polar residues" evidence="12">
    <location>
        <begin position="70"/>
        <end position="92"/>
    </location>
</feature>
<evidence type="ECO:0000256" key="4">
    <source>
        <dbReference type="ARBA" id="ARBA00022691"/>
    </source>
</evidence>
<dbReference type="InterPro" id="IPR029063">
    <property type="entry name" value="SAM-dependent_MTases_sf"/>
</dbReference>
<evidence type="ECO:0000256" key="9">
    <source>
        <dbReference type="PROSITE-ProRule" id="PRU01016"/>
    </source>
</evidence>
<evidence type="ECO:0000256" key="11">
    <source>
        <dbReference type="RuleBase" id="RU000417"/>
    </source>
</evidence>
<dbReference type="PRINTS" id="PR00105">
    <property type="entry name" value="C5METTRFRASE"/>
</dbReference>
<dbReference type="InterPro" id="IPR022702">
    <property type="entry name" value="Cytosine_MeTrfase1_RFD"/>
</dbReference>
<dbReference type="Gene3D" id="3.90.120.10">
    <property type="entry name" value="DNA Methylase, subunit A, domain 2"/>
    <property type="match status" value="1"/>
</dbReference>
<dbReference type="GO" id="GO:0044027">
    <property type="term" value="P:negative regulation of gene expression via chromosomal CpG island methylation"/>
    <property type="evidence" value="ECO:0007669"/>
    <property type="project" value="TreeGrafter"/>
</dbReference>
<comment type="similarity">
    <text evidence="9 10">Belongs to the class I-like SAM-binding methyltransferase superfamily. C5-methyltransferase family.</text>
</comment>
<accession>A0A8H7Y4X5</accession>
<comment type="catalytic activity">
    <reaction evidence="11">
        <text>a 2'-deoxycytidine in DNA + S-adenosyl-L-methionine = a 5-methyl-2'-deoxycytidine in DNA + S-adenosyl-L-homocysteine + H(+)</text>
        <dbReference type="Rhea" id="RHEA:13681"/>
        <dbReference type="Rhea" id="RHEA-COMP:11369"/>
        <dbReference type="Rhea" id="RHEA-COMP:11370"/>
        <dbReference type="ChEBI" id="CHEBI:15378"/>
        <dbReference type="ChEBI" id="CHEBI:57856"/>
        <dbReference type="ChEBI" id="CHEBI:59789"/>
        <dbReference type="ChEBI" id="CHEBI:85452"/>
        <dbReference type="ChEBI" id="CHEBI:85454"/>
        <dbReference type="EC" id="2.1.1.37"/>
    </reaction>
</comment>
<dbReference type="Gene3D" id="3.40.50.150">
    <property type="entry name" value="Vaccinia Virus protein VP39"/>
    <property type="match status" value="1"/>
</dbReference>
<feature type="compositionally biased region" description="Low complexity" evidence="12">
    <location>
        <begin position="25"/>
        <end position="36"/>
    </location>
</feature>
<dbReference type="GO" id="GO:0032259">
    <property type="term" value="P:methylation"/>
    <property type="evidence" value="ECO:0007669"/>
    <property type="project" value="UniProtKB-KW"/>
</dbReference>
<dbReference type="InterPro" id="IPR050390">
    <property type="entry name" value="C5-Methyltransferase"/>
</dbReference>
<protein>
    <recommendedName>
        <fullName evidence="11">Cytosine-specific methyltransferase</fullName>
        <ecNumber evidence="11">2.1.1.37</ecNumber>
    </recommendedName>
</protein>
<dbReference type="Pfam" id="PF01426">
    <property type="entry name" value="BAH"/>
    <property type="match status" value="1"/>
</dbReference>